<keyword evidence="1" id="KW-0812">Transmembrane</keyword>
<evidence type="ECO:0000313" key="2">
    <source>
        <dbReference type="EMBL" id="DAF43584.1"/>
    </source>
</evidence>
<organism evidence="2">
    <name type="scientific">Siphoviridae sp. ctWdm1</name>
    <dbReference type="NCBI Taxonomy" id="2827883"/>
    <lineage>
        <taxon>Viruses</taxon>
        <taxon>Duplodnaviria</taxon>
        <taxon>Heunggongvirae</taxon>
        <taxon>Uroviricota</taxon>
        <taxon>Caudoviricetes</taxon>
    </lineage>
</organism>
<feature type="transmembrane region" description="Helical" evidence="1">
    <location>
        <begin position="48"/>
        <end position="66"/>
    </location>
</feature>
<name>A0A8S5RY34_9CAUD</name>
<evidence type="ECO:0000256" key="1">
    <source>
        <dbReference type="SAM" id="Phobius"/>
    </source>
</evidence>
<keyword evidence="1" id="KW-0472">Membrane</keyword>
<keyword evidence="1" id="KW-1133">Transmembrane helix</keyword>
<proteinExistence type="predicted"/>
<accession>A0A8S5RY34</accession>
<protein>
    <submittedName>
        <fullName evidence="2">Uncharacterized protein</fullName>
    </submittedName>
</protein>
<sequence>MKWLVALGLAFTFEIITSKCIKLFIVHFFGRNIDNDNYILIRKMVHDIFFSGIVVGLVTVLIAIVLDTVM</sequence>
<dbReference type="EMBL" id="BK032509">
    <property type="protein sequence ID" value="DAF43584.1"/>
    <property type="molecule type" value="Genomic_DNA"/>
</dbReference>
<reference evidence="2" key="1">
    <citation type="journal article" date="2021" name="Proc. Natl. Acad. Sci. U.S.A.">
        <title>A Catalog of Tens of Thousands of Viruses from Human Metagenomes Reveals Hidden Associations with Chronic Diseases.</title>
        <authorList>
            <person name="Tisza M.J."/>
            <person name="Buck C.B."/>
        </authorList>
    </citation>
    <scope>NUCLEOTIDE SEQUENCE</scope>
    <source>
        <strain evidence="2">CtWdm1</strain>
    </source>
</reference>